<name>A0ABY7ZP65_9ACTN</name>
<dbReference type="EMBL" id="CP118615">
    <property type="protein sequence ID" value="WDZ84288.1"/>
    <property type="molecule type" value="Genomic_DNA"/>
</dbReference>
<keyword evidence="2" id="KW-1185">Reference proteome</keyword>
<accession>A0ABY7ZP65</accession>
<dbReference type="Proteomes" id="UP001219605">
    <property type="component" value="Chromosome"/>
</dbReference>
<dbReference type="RefSeq" id="WP_275030850.1">
    <property type="nucleotide sequence ID" value="NZ_CP118615.1"/>
</dbReference>
<evidence type="ECO:0000313" key="2">
    <source>
        <dbReference type="Proteomes" id="UP001219605"/>
    </source>
</evidence>
<gene>
    <name evidence="1" type="ORF">PVK37_28160</name>
</gene>
<reference evidence="1 2" key="1">
    <citation type="submission" date="2023-02" db="EMBL/GenBank/DDBJ databases">
        <authorList>
            <person name="Mo P."/>
        </authorList>
    </citation>
    <scope>NUCLEOTIDE SEQUENCE [LARGE SCALE GENOMIC DNA]</scope>
    <source>
        <strain evidence="1 2">HUAS 3</strain>
    </source>
</reference>
<protein>
    <submittedName>
        <fullName evidence="1">Uncharacterized protein</fullName>
    </submittedName>
</protein>
<evidence type="ECO:0000313" key="1">
    <source>
        <dbReference type="EMBL" id="WDZ84288.1"/>
    </source>
</evidence>
<proteinExistence type="predicted"/>
<organism evidence="1 2">
    <name type="scientific">Micromonospora cathayae</name>
    <dbReference type="NCBI Taxonomy" id="3028804"/>
    <lineage>
        <taxon>Bacteria</taxon>
        <taxon>Bacillati</taxon>
        <taxon>Actinomycetota</taxon>
        <taxon>Actinomycetes</taxon>
        <taxon>Micromonosporales</taxon>
        <taxon>Micromonosporaceae</taxon>
        <taxon>Micromonospora</taxon>
    </lineage>
</organism>
<sequence>MAEAVQGADPAKQHVQEVADEIVADEGWAESTLAEVTTFLSRLVRGEPFVGAVPAENIIILAFVCAADLLSSNRRDDEKWWNYLDRAEAAG</sequence>